<dbReference type="STRING" id="1391654.AKJ09_01074"/>
<dbReference type="Proteomes" id="UP000064967">
    <property type="component" value="Chromosome"/>
</dbReference>
<feature type="signal peptide" evidence="2">
    <location>
        <begin position="1"/>
        <end position="18"/>
    </location>
</feature>
<dbReference type="PROSITE" id="PS51257">
    <property type="entry name" value="PROKAR_LIPOPROTEIN"/>
    <property type="match status" value="1"/>
</dbReference>
<evidence type="ECO:0000313" key="3">
    <source>
        <dbReference type="EMBL" id="AKU94410.1"/>
    </source>
</evidence>
<dbReference type="KEGG" id="llu:AKJ09_01074"/>
<name>A0A0K1PLK9_9BACT</name>
<feature type="region of interest" description="Disordered" evidence="1">
    <location>
        <begin position="23"/>
        <end position="74"/>
    </location>
</feature>
<dbReference type="EMBL" id="CP012333">
    <property type="protein sequence ID" value="AKU94410.1"/>
    <property type="molecule type" value="Genomic_DNA"/>
</dbReference>
<gene>
    <name evidence="3" type="ORF">AKJ09_01074</name>
</gene>
<keyword evidence="2" id="KW-0732">Signal</keyword>
<feature type="chain" id="PRO_5005466233" evidence="2">
    <location>
        <begin position="19"/>
        <end position="478"/>
    </location>
</feature>
<evidence type="ECO:0000256" key="2">
    <source>
        <dbReference type="SAM" id="SignalP"/>
    </source>
</evidence>
<accession>A0A0K1PLK9</accession>
<feature type="compositionally biased region" description="Low complexity" evidence="1">
    <location>
        <begin position="26"/>
        <end position="52"/>
    </location>
</feature>
<evidence type="ECO:0000256" key="1">
    <source>
        <dbReference type="SAM" id="MobiDB-lite"/>
    </source>
</evidence>
<sequence length="478" mass="50101">MGASRLATGIAACAFALACGCKKTTPPSSAPDASASDADAAAAPVVRSSPPRDGGNPLASPPPRPDAGAPPVAASTPLAPLPLVSDGLELVAIGTTFNSKILWLQEIGDRVWLSARNLDAYAEGDGALVKGPDLLAKFPYKPGVHNMQVVGAYPHLFALRTKSVNGRMESPEPTLFVYHPEAAGPGAWQEAKPLGMDWYPLGFLAYREGALIVSGQIMWNANPYYSPPAPGTSLTYLAPDGSLSDAGVSLHPHFLGWTASSDRSTLTLVGTIATPPKGDDPMFGYSGIHVARITKEGTKMIPIQRDFGMSVDAYSVNVHETGSAALVVPPGSAFTAEGWKPDVLTTFILNGDKPQPRKVAGNESCSLTTARLAGDTVYAIRRCYTQTIQEELVRVGPDGKTLKLPMPRLVKKAGGGFRAATSDAEKAKAFACIPTSIVLRGQDDLWVAGKCGDGGAFDGPAIPIVLRRGRPQEPVTIP</sequence>
<protein>
    <submittedName>
        <fullName evidence="3">Uncharacterized protein</fullName>
    </submittedName>
</protein>
<keyword evidence="4" id="KW-1185">Reference proteome</keyword>
<dbReference type="AlphaFoldDB" id="A0A0K1PLK9"/>
<proteinExistence type="predicted"/>
<evidence type="ECO:0000313" key="4">
    <source>
        <dbReference type="Proteomes" id="UP000064967"/>
    </source>
</evidence>
<dbReference type="RefSeq" id="WP_146646013.1">
    <property type="nucleotide sequence ID" value="NZ_CP012333.1"/>
</dbReference>
<reference evidence="3 4" key="1">
    <citation type="submission" date="2015-08" db="EMBL/GenBank/DDBJ databases">
        <authorList>
            <person name="Babu N.S."/>
            <person name="Beckwith C.J."/>
            <person name="Beseler K.G."/>
            <person name="Brison A."/>
            <person name="Carone J.V."/>
            <person name="Caskin T.P."/>
            <person name="Diamond M."/>
            <person name="Durham M.E."/>
            <person name="Foxe J.M."/>
            <person name="Go M."/>
            <person name="Henderson B.A."/>
            <person name="Jones I.B."/>
            <person name="McGettigan J.A."/>
            <person name="Micheletti S.J."/>
            <person name="Nasrallah M.E."/>
            <person name="Ortiz D."/>
            <person name="Piller C.R."/>
            <person name="Privatt S.R."/>
            <person name="Schneider S.L."/>
            <person name="Sharp S."/>
            <person name="Smith T.C."/>
            <person name="Stanton J.D."/>
            <person name="Ullery H.E."/>
            <person name="Wilson R.J."/>
            <person name="Serrano M.G."/>
            <person name="Buck G."/>
            <person name="Lee V."/>
            <person name="Wang Y."/>
            <person name="Carvalho R."/>
            <person name="Voegtly L."/>
            <person name="Shi R."/>
            <person name="Duckworth R."/>
            <person name="Johnson A."/>
            <person name="Loviza R."/>
            <person name="Walstead R."/>
            <person name="Shah Z."/>
            <person name="Kiflezghi M."/>
            <person name="Wade K."/>
            <person name="Ball S.L."/>
            <person name="Bradley K.W."/>
            <person name="Asai D.J."/>
            <person name="Bowman C.A."/>
            <person name="Russell D.A."/>
            <person name="Pope W.H."/>
            <person name="Jacobs-Sera D."/>
            <person name="Hendrix R.W."/>
            <person name="Hatfull G.F."/>
        </authorList>
    </citation>
    <scope>NUCLEOTIDE SEQUENCE [LARGE SCALE GENOMIC DNA]</scope>
    <source>
        <strain evidence="3 4">DSM 27648</strain>
    </source>
</reference>
<organism evidence="3 4">
    <name type="scientific">Labilithrix luteola</name>
    <dbReference type="NCBI Taxonomy" id="1391654"/>
    <lineage>
        <taxon>Bacteria</taxon>
        <taxon>Pseudomonadati</taxon>
        <taxon>Myxococcota</taxon>
        <taxon>Polyangia</taxon>
        <taxon>Polyangiales</taxon>
        <taxon>Labilitrichaceae</taxon>
        <taxon>Labilithrix</taxon>
    </lineage>
</organism>